<comment type="domain">
    <text evidence="11">The J domain is necessary and sufficient to stimulate DnaK ATPase activity. Zinc center 1 plays an important role in the autonomous, DnaK-independent chaperone activity of DnaJ. Zinc center 2 is essential for interaction with DnaK and for DnaJ activity.</text>
</comment>
<evidence type="ECO:0000313" key="17">
    <source>
        <dbReference type="Proteomes" id="UP000239867"/>
    </source>
</evidence>
<evidence type="ECO:0000256" key="5">
    <source>
        <dbReference type="ARBA" id="ARBA00022833"/>
    </source>
</evidence>
<dbReference type="Gene3D" id="2.10.230.10">
    <property type="entry name" value="Heat shock protein DnaJ, cysteine-rich domain"/>
    <property type="match status" value="1"/>
</dbReference>
<keyword evidence="7 11" id="KW-0143">Chaperone</keyword>
<feature type="compositionally biased region" description="Low complexity" evidence="13">
    <location>
        <begin position="359"/>
        <end position="370"/>
    </location>
</feature>
<dbReference type="InterPro" id="IPR001305">
    <property type="entry name" value="HSP_DnaJ_Cys-rich_dom"/>
</dbReference>
<keyword evidence="17" id="KW-1185">Reference proteome</keyword>
<evidence type="ECO:0000256" key="12">
    <source>
        <dbReference type="PROSITE-ProRule" id="PRU00546"/>
    </source>
</evidence>
<dbReference type="EMBL" id="CP021255">
    <property type="protein sequence ID" value="AVD70523.1"/>
    <property type="molecule type" value="Genomic_DNA"/>
</dbReference>
<dbReference type="SMART" id="SM00271">
    <property type="entry name" value="DnaJ"/>
    <property type="match status" value="1"/>
</dbReference>
<evidence type="ECO:0000256" key="4">
    <source>
        <dbReference type="ARBA" id="ARBA00022771"/>
    </source>
</evidence>
<feature type="binding site" evidence="11">
    <location>
        <position position="187"/>
    </location>
    <ligand>
        <name>Zn(2+)</name>
        <dbReference type="ChEBI" id="CHEBI:29105"/>
        <label>2</label>
    </ligand>
</feature>
<feature type="repeat" description="CXXCXGXG motif" evidence="11">
    <location>
        <begin position="162"/>
        <end position="169"/>
    </location>
</feature>
<dbReference type="SUPFAM" id="SSF57938">
    <property type="entry name" value="DnaJ/Hsp40 cysteine-rich domain"/>
    <property type="match status" value="1"/>
</dbReference>
<dbReference type="Pfam" id="PF00226">
    <property type="entry name" value="DnaJ"/>
    <property type="match status" value="1"/>
</dbReference>
<dbReference type="Pfam" id="PF00684">
    <property type="entry name" value="DnaJ_CXXCXGXG"/>
    <property type="match status" value="1"/>
</dbReference>
<evidence type="ECO:0000256" key="10">
    <source>
        <dbReference type="ARBA" id="ARBA00067609"/>
    </source>
</evidence>
<dbReference type="PROSITE" id="PS51188">
    <property type="entry name" value="ZF_CR"/>
    <property type="match status" value="1"/>
</dbReference>
<keyword evidence="3 11" id="KW-0677">Repeat</keyword>
<dbReference type="InterPro" id="IPR002939">
    <property type="entry name" value="DnaJ_C"/>
</dbReference>
<dbReference type="GO" id="GO:0009408">
    <property type="term" value="P:response to heat"/>
    <property type="evidence" value="ECO:0007669"/>
    <property type="project" value="InterPro"/>
</dbReference>
<dbReference type="NCBIfam" id="TIGR02349">
    <property type="entry name" value="DnaJ_bact"/>
    <property type="match status" value="1"/>
</dbReference>
<dbReference type="CDD" id="cd10747">
    <property type="entry name" value="DnaJ_C"/>
    <property type="match status" value="1"/>
</dbReference>
<proteinExistence type="inferred from homology"/>
<keyword evidence="1 11" id="KW-0235">DNA replication</keyword>
<evidence type="ECO:0000313" key="16">
    <source>
        <dbReference type="EMBL" id="AVD70523.1"/>
    </source>
</evidence>
<evidence type="ECO:0000256" key="9">
    <source>
        <dbReference type="ARBA" id="ARBA00061004"/>
    </source>
</evidence>
<feature type="binding site" evidence="11">
    <location>
        <position position="201"/>
    </location>
    <ligand>
        <name>Zn(2+)</name>
        <dbReference type="ChEBI" id="CHEBI:29105"/>
        <label>1</label>
    </ligand>
</feature>
<feature type="zinc finger region" description="CR-type" evidence="12">
    <location>
        <begin position="132"/>
        <end position="210"/>
    </location>
</feature>
<dbReference type="PROSITE" id="PS50076">
    <property type="entry name" value="DNAJ_2"/>
    <property type="match status" value="1"/>
</dbReference>
<evidence type="ECO:0000259" key="15">
    <source>
        <dbReference type="PROSITE" id="PS51188"/>
    </source>
</evidence>
<feature type="region of interest" description="Disordered" evidence="13">
    <location>
        <begin position="347"/>
        <end position="384"/>
    </location>
</feature>
<dbReference type="PROSITE" id="PS00636">
    <property type="entry name" value="DNAJ_1"/>
    <property type="match status" value="1"/>
</dbReference>
<dbReference type="InterPro" id="IPR036410">
    <property type="entry name" value="HSP_DnaJ_Cys-rich_dom_sf"/>
</dbReference>
<dbReference type="CDD" id="cd10719">
    <property type="entry name" value="DnaJ_zf"/>
    <property type="match status" value="1"/>
</dbReference>
<dbReference type="HAMAP" id="MF_01152">
    <property type="entry name" value="DnaJ"/>
    <property type="match status" value="1"/>
</dbReference>
<comment type="subcellular location">
    <subcellularLocation>
        <location evidence="11">Cytoplasm</location>
    </subcellularLocation>
</comment>
<sequence length="384" mass="42011">MSQTYYEILEVGKTATAEVIKKAYRKMAMKYHPDRNPGDPEAELHFKEAAEAYEVLSDPEKRRIYDTYGKEGLQNSGYGGPGGNADIFSHINDLFGDIFGFGGGRRRDPNVPVQGADLRYDLRISFMDAVHGIDRDIEIVRRETCWTCEGTGARPGYKPQTCPACHGRGQILRSQGFFQVSSPCPHCGGTGQVIAQPCQDCGGSGLVRKTKTVKLHIPAGVDDGSRMRLSGEGEGGRRGGPSGDLYVVLHVEPHEHFQREGQTIFLELPLAMVNAALGCTVDVPTIHGTSKLEIPPGAQSGDRFTLQGEGVPGLRGGRGDMLVEVRVKTPTKLSDEQRELLRRFAELSRDAKPEQEESGFFGRLFQGLGQKPNPKSGKKQKAQN</sequence>
<dbReference type="PANTHER" id="PTHR43096:SF10">
    <property type="entry name" value="CHAPERONE PROTEIN DNAJ A6, CHLOROPLASTIC"/>
    <property type="match status" value="1"/>
</dbReference>
<feature type="domain" description="J" evidence="14">
    <location>
        <begin position="4"/>
        <end position="69"/>
    </location>
</feature>
<dbReference type="SUPFAM" id="SSF46565">
    <property type="entry name" value="Chaperone J-domain"/>
    <property type="match status" value="1"/>
</dbReference>
<feature type="repeat" description="CXXCXGXG motif" evidence="11">
    <location>
        <begin position="184"/>
        <end position="191"/>
    </location>
</feature>
<evidence type="ECO:0000259" key="14">
    <source>
        <dbReference type="PROSITE" id="PS50076"/>
    </source>
</evidence>
<keyword evidence="6 11" id="KW-0346">Stress response</keyword>
<comment type="cofactor">
    <cofactor evidence="11">
        <name>Zn(2+)</name>
        <dbReference type="ChEBI" id="CHEBI:29105"/>
    </cofactor>
    <text evidence="11">Binds 2 Zn(2+) ions per monomer.</text>
</comment>
<dbReference type="OrthoDB" id="9779889at2"/>
<feature type="binding site" evidence="11">
    <location>
        <position position="148"/>
    </location>
    <ligand>
        <name>Zn(2+)</name>
        <dbReference type="ChEBI" id="CHEBI:29105"/>
        <label>1</label>
    </ligand>
</feature>
<dbReference type="InterPro" id="IPR001623">
    <property type="entry name" value="DnaJ_domain"/>
</dbReference>
<gene>
    <name evidence="11" type="primary">dnaJ</name>
    <name evidence="16" type="ORF">CAY53_02730</name>
</gene>
<feature type="domain" description="CR-type" evidence="15">
    <location>
        <begin position="132"/>
        <end position="210"/>
    </location>
</feature>
<dbReference type="GO" id="GO:0031072">
    <property type="term" value="F:heat shock protein binding"/>
    <property type="evidence" value="ECO:0007669"/>
    <property type="project" value="InterPro"/>
</dbReference>
<dbReference type="Gene3D" id="1.10.287.110">
    <property type="entry name" value="DnaJ domain"/>
    <property type="match status" value="1"/>
</dbReference>
<dbReference type="InterPro" id="IPR036869">
    <property type="entry name" value="J_dom_sf"/>
</dbReference>
<keyword evidence="2 11" id="KW-0479">Metal-binding</keyword>
<dbReference type="FunFam" id="2.60.260.20:FF:000005">
    <property type="entry name" value="Chaperone protein dnaJ 1, mitochondrial"/>
    <property type="match status" value="1"/>
</dbReference>
<feature type="binding site" evidence="11">
    <location>
        <position position="184"/>
    </location>
    <ligand>
        <name>Zn(2+)</name>
        <dbReference type="ChEBI" id="CHEBI:29105"/>
        <label>2</label>
    </ligand>
</feature>
<reference evidence="16 17" key="1">
    <citation type="journal article" date="2018" name="MBio">
        <title>Insights into the evolution of host association through the isolation and characterization of a novel human periodontal pathobiont, Desulfobulbus oralis.</title>
        <authorList>
            <person name="Cross K.L."/>
            <person name="Chirania P."/>
            <person name="Xiong W."/>
            <person name="Beall C.J."/>
            <person name="Elkins J.G."/>
            <person name="Giannone R.J."/>
            <person name="Griffen A.L."/>
            <person name="Guss A.M."/>
            <person name="Hettich R.L."/>
            <person name="Joshi S.S."/>
            <person name="Mokrzan E.M."/>
            <person name="Martin R.K."/>
            <person name="Zhulin I.B."/>
            <person name="Leys E.J."/>
            <person name="Podar M."/>
        </authorList>
    </citation>
    <scope>NUCLEOTIDE SEQUENCE [LARGE SCALE GENOMIC DNA]</scope>
    <source>
        <strain evidence="16 17">ORNL</strain>
    </source>
</reference>
<dbReference type="Gene3D" id="2.60.260.20">
    <property type="entry name" value="Urease metallochaperone UreE, N-terminal domain"/>
    <property type="match status" value="2"/>
</dbReference>
<comment type="similarity">
    <text evidence="9 11">Belongs to the DnaJ family.</text>
</comment>
<keyword evidence="11" id="KW-0963">Cytoplasm</keyword>
<dbReference type="SUPFAM" id="SSF49493">
    <property type="entry name" value="HSP40/DnaJ peptide-binding domain"/>
    <property type="match status" value="2"/>
</dbReference>
<evidence type="ECO:0000256" key="3">
    <source>
        <dbReference type="ARBA" id="ARBA00022737"/>
    </source>
</evidence>
<feature type="binding site" evidence="11">
    <location>
        <position position="162"/>
    </location>
    <ligand>
        <name>Zn(2+)</name>
        <dbReference type="ChEBI" id="CHEBI:29105"/>
        <label>2</label>
    </ligand>
</feature>
<dbReference type="InterPro" id="IPR018253">
    <property type="entry name" value="DnaJ_domain_CS"/>
</dbReference>
<dbReference type="KEGG" id="deo:CAY53_02730"/>
<dbReference type="PANTHER" id="PTHR43096">
    <property type="entry name" value="DNAJ HOMOLOG 1, MITOCHONDRIAL-RELATED"/>
    <property type="match status" value="1"/>
</dbReference>
<dbReference type="CDD" id="cd06257">
    <property type="entry name" value="DnaJ"/>
    <property type="match status" value="1"/>
</dbReference>
<dbReference type="InterPro" id="IPR008971">
    <property type="entry name" value="HSP40/DnaJ_pept-bd"/>
</dbReference>
<feature type="repeat" description="CXXCXGXG motif" evidence="11">
    <location>
        <begin position="145"/>
        <end position="152"/>
    </location>
</feature>
<dbReference type="GO" id="GO:0042026">
    <property type="term" value="P:protein refolding"/>
    <property type="evidence" value="ECO:0007669"/>
    <property type="project" value="TreeGrafter"/>
</dbReference>
<dbReference type="Proteomes" id="UP000239867">
    <property type="component" value="Chromosome"/>
</dbReference>
<evidence type="ECO:0000256" key="11">
    <source>
        <dbReference type="HAMAP-Rule" id="MF_01152"/>
    </source>
</evidence>
<evidence type="ECO:0000256" key="2">
    <source>
        <dbReference type="ARBA" id="ARBA00022723"/>
    </source>
</evidence>
<dbReference type="InterPro" id="IPR012724">
    <property type="entry name" value="DnaJ"/>
</dbReference>
<dbReference type="GO" id="GO:0005737">
    <property type="term" value="C:cytoplasm"/>
    <property type="evidence" value="ECO:0007669"/>
    <property type="project" value="UniProtKB-SubCell"/>
</dbReference>
<feature type="binding site" evidence="11">
    <location>
        <position position="145"/>
    </location>
    <ligand>
        <name>Zn(2+)</name>
        <dbReference type="ChEBI" id="CHEBI:29105"/>
        <label>1</label>
    </ligand>
</feature>
<feature type="repeat" description="CXXCXGXG motif" evidence="11">
    <location>
        <begin position="198"/>
        <end position="205"/>
    </location>
</feature>
<dbReference type="GO" id="GO:0006260">
    <property type="term" value="P:DNA replication"/>
    <property type="evidence" value="ECO:0007669"/>
    <property type="project" value="UniProtKB-KW"/>
</dbReference>
<feature type="binding site" evidence="11">
    <location>
        <position position="165"/>
    </location>
    <ligand>
        <name>Zn(2+)</name>
        <dbReference type="ChEBI" id="CHEBI:29105"/>
        <label>2</label>
    </ligand>
</feature>
<keyword evidence="4 11" id="KW-0863">Zinc-finger</keyword>
<dbReference type="PRINTS" id="PR00625">
    <property type="entry name" value="JDOMAIN"/>
</dbReference>
<dbReference type="Pfam" id="PF01556">
    <property type="entry name" value="DnaJ_C"/>
    <property type="match status" value="1"/>
</dbReference>
<evidence type="ECO:0000256" key="6">
    <source>
        <dbReference type="ARBA" id="ARBA00023016"/>
    </source>
</evidence>
<dbReference type="RefSeq" id="WP_104935823.1">
    <property type="nucleotide sequence ID" value="NZ_CP021255.1"/>
</dbReference>
<dbReference type="FunFam" id="1.10.287.110:FF:000034">
    <property type="entry name" value="Chaperone protein DnaJ"/>
    <property type="match status" value="1"/>
</dbReference>
<comment type="subunit">
    <text evidence="11">Homodimer.</text>
</comment>
<dbReference type="FunFam" id="2.10.230.10:FF:000002">
    <property type="entry name" value="Molecular chaperone DnaJ"/>
    <property type="match status" value="1"/>
</dbReference>
<feature type="binding site" evidence="11">
    <location>
        <position position="198"/>
    </location>
    <ligand>
        <name>Zn(2+)</name>
        <dbReference type="ChEBI" id="CHEBI:29105"/>
        <label>1</label>
    </ligand>
</feature>
<dbReference type="GO" id="GO:0008270">
    <property type="term" value="F:zinc ion binding"/>
    <property type="evidence" value="ECO:0007669"/>
    <property type="project" value="UniProtKB-UniRule"/>
</dbReference>
<name>A0A2L1GLI3_9BACT</name>
<dbReference type="GO" id="GO:0051082">
    <property type="term" value="F:unfolded protein binding"/>
    <property type="evidence" value="ECO:0007669"/>
    <property type="project" value="UniProtKB-UniRule"/>
</dbReference>
<comment type="function">
    <text evidence="8 11">Participates actively in the response to hyperosmotic and heat shock by preventing the aggregation of stress-denatured proteins and by disaggregating proteins, also in an autonomous, DnaK-independent fashion. Unfolded proteins bind initially to DnaJ; upon interaction with the DnaJ-bound protein, DnaK hydrolyzes its bound ATP, resulting in the formation of a stable complex. GrpE releases ADP from DnaK; ATP binding to DnaK triggers the release of the substrate protein, thus completing the reaction cycle. Several rounds of ATP-dependent interactions between DnaJ, DnaK and GrpE are required for fully efficient folding. Also involved, together with DnaK and GrpE, in the DNA replication of plasmids through activation of initiation proteins.</text>
</comment>
<evidence type="ECO:0000256" key="7">
    <source>
        <dbReference type="ARBA" id="ARBA00023186"/>
    </source>
</evidence>
<evidence type="ECO:0000256" key="13">
    <source>
        <dbReference type="SAM" id="MobiDB-lite"/>
    </source>
</evidence>
<protein>
    <recommendedName>
        <fullName evidence="10 11">Chaperone protein DnaJ</fullName>
    </recommendedName>
</protein>
<dbReference type="NCBIfam" id="NF008035">
    <property type="entry name" value="PRK10767.1"/>
    <property type="match status" value="1"/>
</dbReference>
<dbReference type="GO" id="GO:0005524">
    <property type="term" value="F:ATP binding"/>
    <property type="evidence" value="ECO:0007669"/>
    <property type="project" value="InterPro"/>
</dbReference>
<keyword evidence="5 11" id="KW-0862">Zinc</keyword>
<organism evidence="16 17">
    <name type="scientific">Desulfobulbus oralis</name>
    <dbReference type="NCBI Taxonomy" id="1986146"/>
    <lineage>
        <taxon>Bacteria</taxon>
        <taxon>Pseudomonadati</taxon>
        <taxon>Thermodesulfobacteriota</taxon>
        <taxon>Desulfobulbia</taxon>
        <taxon>Desulfobulbales</taxon>
        <taxon>Desulfobulbaceae</taxon>
        <taxon>Desulfobulbus</taxon>
    </lineage>
</organism>
<evidence type="ECO:0000256" key="8">
    <source>
        <dbReference type="ARBA" id="ARBA00053423"/>
    </source>
</evidence>
<evidence type="ECO:0000256" key="1">
    <source>
        <dbReference type="ARBA" id="ARBA00022705"/>
    </source>
</evidence>
<dbReference type="AlphaFoldDB" id="A0A2L1GLI3"/>
<accession>A0A2L1GLI3</accession>